<comment type="caution">
    <text evidence="3">The sequence shown here is derived from an EMBL/GenBank/DDBJ whole genome shotgun (WGS) entry which is preliminary data.</text>
</comment>
<dbReference type="Pfam" id="PF03561">
    <property type="entry name" value="Allantoicase"/>
    <property type="match status" value="2"/>
</dbReference>
<evidence type="ECO:0000256" key="1">
    <source>
        <dbReference type="ARBA" id="ARBA00009242"/>
    </source>
</evidence>
<dbReference type="InterPro" id="IPR008979">
    <property type="entry name" value="Galactose-bd-like_sf"/>
</dbReference>
<dbReference type="PANTHER" id="PTHR12045:SF3">
    <property type="entry name" value="INACTIVE ALLANTOICASE-RELATED"/>
    <property type="match status" value="1"/>
</dbReference>
<protein>
    <recommendedName>
        <fullName evidence="2">Allantoicase domain-containing protein</fullName>
    </recommendedName>
</protein>
<accession>A0ABQ6MBL5</accession>
<dbReference type="Gene3D" id="2.60.120.260">
    <property type="entry name" value="Galactose-binding domain-like"/>
    <property type="match status" value="2"/>
</dbReference>
<dbReference type="InterPro" id="IPR015908">
    <property type="entry name" value="Allantoicase_dom"/>
</dbReference>
<gene>
    <name evidence="3" type="ORF">TeGR_g4889</name>
</gene>
<feature type="domain" description="Allantoicase" evidence="2">
    <location>
        <begin position="233"/>
        <end position="396"/>
    </location>
</feature>
<dbReference type="SUPFAM" id="SSF49785">
    <property type="entry name" value="Galactose-binding domain-like"/>
    <property type="match status" value="2"/>
</dbReference>
<comment type="similarity">
    <text evidence="1">Belongs to the allantoicase family.</text>
</comment>
<reference evidence="3 4" key="1">
    <citation type="journal article" date="2023" name="Commun. Biol.">
        <title>Genome analysis of Parmales, the sister group of diatoms, reveals the evolutionary specialization of diatoms from phago-mixotrophs to photoautotrophs.</title>
        <authorList>
            <person name="Ban H."/>
            <person name="Sato S."/>
            <person name="Yoshikawa S."/>
            <person name="Yamada K."/>
            <person name="Nakamura Y."/>
            <person name="Ichinomiya M."/>
            <person name="Sato N."/>
            <person name="Blanc-Mathieu R."/>
            <person name="Endo H."/>
            <person name="Kuwata A."/>
            <person name="Ogata H."/>
        </authorList>
    </citation>
    <scope>NUCLEOTIDE SEQUENCE [LARGE SCALE GENOMIC DNA]</scope>
</reference>
<dbReference type="EMBL" id="BRYB01000122">
    <property type="protein sequence ID" value="GMI23349.1"/>
    <property type="molecule type" value="Genomic_DNA"/>
</dbReference>
<feature type="domain" description="Allantoicase" evidence="2">
    <location>
        <begin position="20"/>
        <end position="209"/>
    </location>
</feature>
<proteinExistence type="inferred from homology"/>
<dbReference type="InterPro" id="IPR005164">
    <property type="entry name" value="Allantoicase"/>
</dbReference>
<evidence type="ECO:0000313" key="4">
    <source>
        <dbReference type="Proteomes" id="UP001165060"/>
    </source>
</evidence>
<sequence>MSDEPEFVSSCVDLADSRLGSSVLFCTDEWFARAENLLNPAPPSFDPTTFCSQGKVMDGWESRRRRLPGHDWCVIKLALPGCIHGVELDTAYFTGNYVPRFSIQAANLPPSKCSSSSWLVNADARAAKEGGTQGTCETPEDIATADKQLSDAGTWTTLVPMTPLRRGDPATSRQFFSVPPSSRLRRATHLRLNYFPDGGVARLRVYGLVVRDFATELAASTDKDAELSSVLLGGRGLTQSNKHYGVPTNMLRKNRGVDMGDGWETARYLDRPPIIKTDPTTGLVDSTSNDWCVLRMACVVTDITKLALETTHFKGNFPESARVDYCCVPEGKLNVSDAASVDQIPWKPFLKRTKLAADATFVYEKGDLEEHGDVTHLRLFMYPDGGVSRVRLFGKAKAPILDDDEPAARL</sequence>
<dbReference type="PANTHER" id="PTHR12045">
    <property type="entry name" value="ALLANTOICASE"/>
    <property type="match status" value="1"/>
</dbReference>
<name>A0ABQ6MBL5_9STRA</name>
<dbReference type="Proteomes" id="UP001165060">
    <property type="component" value="Unassembled WGS sequence"/>
</dbReference>
<keyword evidence="4" id="KW-1185">Reference proteome</keyword>
<organism evidence="3 4">
    <name type="scientific">Tetraparma gracilis</name>
    <dbReference type="NCBI Taxonomy" id="2962635"/>
    <lineage>
        <taxon>Eukaryota</taxon>
        <taxon>Sar</taxon>
        <taxon>Stramenopiles</taxon>
        <taxon>Ochrophyta</taxon>
        <taxon>Bolidophyceae</taxon>
        <taxon>Parmales</taxon>
        <taxon>Triparmaceae</taxon>
        <taxon>Tetraparma</taxon>
    </lineage>
</organism>
<evidence type="ECO:0000259" key="2">
    <source>
        <dbReference type="Pfam" id="PF03561"/>
    </source>
</evidence>
<evidence type="ECO:0000313" key="3">
    <source>
        <dbReference type="EMBL" id="GMI23349.1"/>
    </source>
</evidence>
<dbReference type="NCBIfam" id="TIGR02961">
    <property type="entry name" value="allantoicase"/>
    <property type="match status" value="1"/>
</dbReference>
<dbReference type="PIRSF" id="PIRSF016516">
    <property type="entry name" value="Allantoicase"/>
    <property type="match status" value="1"/>
</dbReference>
<dbReference type="HAMAP" id="MF_00813">
    <property type="entry name" value="Allantoicase"/>
    <property type="match status" value="1"/>
</dbReference>